<keyword evidence="5" id="KW-0677">Repeat</keyword>
<dbReference type="GO" id="GO:0006265">
    <property type="term" value="P:DNA topological change"/>
    <property type="evidence" value="ECO:0007669"/>
    <property type="project" value="InterPro"/>
</dbReference>
<evidence type="ECO:0000256" key="15">
    <source>
        <dbReference type="ARBA" id="ARBA00032235"/>
    </source>
</evidence>
<dbReference type="InterPro" id="IPR013826">
    <property type="entry name" value="Topo_IA_cen_sub3"/>
</dbReference>
<evidence type="ECO:0000256" key="10">
    <source>
        <dbReference type="ARBA" id="ARBA00023029"/>
    </source>
</evidence>
<dbReference type="CDD" id="cd03363">
    <property type="entry name" value="TOPRIM_TopoIA_TopoI"/>
    <property type="match status" value="1"/>
</dbReference>
<feature type="compositionally biased region" description="Polar residues" evidence="18">
    <location>
        <begin position="1392"/>
        <end position="1404"/>
    </location>
</feature>
<dbReference type="Gene3D" id="1.10.460.10">
    <property type="entry name" value="Topoisomerase I, domain 2"/>
    <property type="match status" value="1"/>
</dbReference>
<dbReference type="InterPro" id="IPR003601">
    <property type="entry name" value="Topo_IA_2"/>
</dbReference>
<keyword evidence="23" id="KW-1185">Reference proteome</keyword>
<dbReference type="InterPro" id="IPR000504">
    <property type="entry name" value="RRM_dom"/>
</dbReference>
<dbReference type="InterPro" id="IPR023406">
    <property type="entry name" value="Topo_IA_AS"/>
</dbReference>
<evidence type="ECO:0000256" key="5">
    <source>
        <dbReference type="ARBA" id="ARBA00022737"/>
    </source>
</evidence>
<dbReference type="InterPro" id="IPR013497">
    <property type="entry name" value="Topo_IA_cen"/>
</dbReference>
<keyword evidence="6" id="KW-0863">Zinc-finger</keyword>
<keyword evidence="9 17" id="KW-0694">RNA-binding</keyword>
<dbReference type="HAMAP" id="MF_00952">
    <property type="entry name" value="Topoisom_1_prok"/>
    <property type="match status" value="1"/>
</dbReference>
<evidence type="ECO:0000256" key="11">
    <source>
        <dbReference type="ARBA" id="ARBA00023125"/>
    </source>
</evidence>
<dbReference type="CDD" id="cd00186">
    <property type="entry name" value="TOP1Ac"/>
    <property type="match status" value="1"/>
</dbReference>
<dbReference type="SMART" id="SM00493">
    <property type="entry name" value="TOPRIM"/>
    <property type="match status" value="1"/>
</dbReference>
<feature type="compositionally biased region" description="Basic residues" evidence="18">
    <location>
        <begin position="242"/>
        <end position="254"/>
    </location>
</feature>
<gene>
    <name evidence="22" type="ORF">DVH24_012272</name>
</gene>
<dbReference type="SUPFAM" id="SSF56712">
    <property type="entry name" value="Prokaryotic type I DNA topoisomerase"/>
    <property type="match status" value="1"/>
</dbReference>
<dbReference type="STRING" id="3750.A0A498HM61"/>
<evidence type="ECO:0000256" key="4">
    <source>
        <dbReference type="ARBA" id="ARBA00022723"/>
    </source>
</evidence>
<dbReference type="PROSITE" id="PS50880">
    <property type="entry name" value="TOPRIM"/>
    <property type="match status" value="1"/>
</dbReference>
<dbReference type="InterPro" id="IPR013825">
    <property type="entry name" value="Topo_IA_cen_sub2"/>
</dbReference>
<evidence type="ECO:0000256" key="8">
    <source>
        <dbReference type="ARBA" id="ARBA00022842"/>
    </source>
</evidence>
<evidence type="ECO:0000256" key="3">
    <source>
        <dbReference type="ARBA" id="ARBA00012891"/>
    </source>
</evidence>
<feature type="domain" description="Toprim" evidence="20">
    <location>
        <begin position="367"/>
        <end position="482"/>
    </location>
</feature>
<protein>
    <recommendedName>
        <fullName evidence="3">DNA topoisomerase</fullName>
        <ecNumber evidence="3">5.6.2.1</ecNumber>
    </recommendedName>
    <alternativeName>
        <fullName evidence="16">Omega-protein</fullName>
    </alternativeName>
    <alternativeName>
        <fullName evidence="15">Relaxing enzyme</fullName>
    </alternativeName>
    <alternativeName>
        <fullName evidence="13">Swivelase</fullName>
    </alternativeName>
    <alternativeName>
        <fullName evidence="14">Untwisting enzyme</fullName>
    </alternativeName>
</protein>
<dbReference type="Pfam" id="PF01751">
    <property type="entry name" value="Toprim"/>
    <property type="match status" value="1"/>
</dbReference>
<name>A0A498HM61_MALDO</name>
<feature type="domain" description="RRM" evidence="19">
    <location>
        <begin position="1424"/>
        <end position="1498"/>
    </location>
</feature>
<dbReference type="CDD" id="cd12619">
    <property type="entry name" value="RRM2_PUB1"/>
    <property type="match status" value="1"/>
</dbReference>
<evidence type="ECO:0000256" key="7">
    <source>
        <dbReference type="ARBA" id="ARBA00022833"/>
    </source>
</evidence>
<feature type="region of interest" description="Disordered" evidence="18">
    <location>
        <begin position="1025"/>
        <end position="1044"/>
    </location>
</feature>
<dbReference type="Pfam" id="PF00076">
    <property type="entry name" value="RRM_1"/>
    <property type="match status" value="3"/>
</dbReference>
<dbReference type="FunFam" id="3.30.70.330:FF:000191">
    <property type="entry name" value="Oligouridylate-binding protein 1C"/>
    <property type="match status" value="1"/>
</dbReference>
<keyword evidence="4" id="KW-0479">Metal-binding</keyword>
<dbReference type="GO" id="GO:0005694">
    <property type="term" value="C:chromosome"/>
    <property type="evidence" value="ECO:0007669"/>
    <property type="project" value="InterPro"/>
</dbReference>
<dbReference type="FunFam" id="3.30.70.330:FF:000301">
    <property type="entry name" value="Nucleolysin TIAR-like protein"/>
    <property type="match status" value="1"/>
</dbReference>
<dbReference type="InterPro" id="IPR003602">
    <property type="entry name" value="Topo_IA_DNA-bd_dom"/>
</dbReference>
<dbReference type="Pfam" id="PF13368">
    <property type="entry name" value="Toprim_C_rpt"/>
    <property type="match status" value="1"/>
</dbReference>
<dbReference type="NCBIfam" id="TIGR01051">
    <property type="entry name" value="topA_bact"/>
    <property type="match status" value="1"/>
</dbReference>
<evidence type="ECO:0000256" key="2">
    <source>
        <dbReference type="ARBA" id="ARBA00009446"/>
    </source>
</evidence>
<dbReference type="CDD" id="cd12622">
    <property type="entry name" value="RRM3_PUB1"/>
    <property type="match status" value="1"/>
</dbReference>
<dbReference type="InterPro" id="IPR006171">
    <property type="entry name" value="TOPRIM_dom"/>
</dbReference>
<keyword evidence="8" id="KW-0460">Magnesium</keyword>
<dbReference type="PROSITE" id="PS50102">
    <property type="entry name" value="RRM"/>
    <property type="match status" value="3"/>
</dbReference>
<dbReference type="GO" id="GO:0003723">
    <property type="term" value="F:RNA binding"/>
    <property type="evidence" value="ECO:0007669"/>
    <property type="project" value="UniProtKB-UniRule"/>
</dbReference>
<evidence type="ECO:0000256" key="14">
    <source>
        <dbReference type="ARBA" id="ARBA00031985"/>
    </source>
</evidence>
<dbReference type="PROSITE" id="PS00396">
    <property type="entry name" value="TOPO_IA_1"/>
    <property type="match status" value="1"/>
</dbReference>
<dbReference type="FunFam" id="3.30.70.330:FF:000986">
    <property type="entry name" value="Nucleolysin TIAR-like protein"/>
    <property type="match status" value="1"/>
</dbReference>
<dbReference type="EC" id="5.6.2.1" evidence="3"/>
<comment type="caution">
    <text evidence="22">The sequence shown here is derived from an EMBL/GenBank/DDBJ whole genome shotgun (WGS) entry which is preliminary data.</text>
</comment>
<comment type="similarity">
    <text evidence="2">Belongs to the type IA topoisomerase family.</text>
</comment>
<evidence type="ECO:0000256" key="17">
    <source>
        <dbReference type="PROSITE-ProRule" id="PRU00176"/>
    </source>
</evidence>
<dbReference type="GO" id="GO:0003677">
    <property type="term" value="F:DNA binding"/>
    <property type="evidence" value="ECO:0007669"/>
    <property type="project" value="UniProtKB-KW"/>
</dbReference>
<feature type="domain" description="Topo IA-type catalytic" evidence="21">
    <location>
        <begin position="498"/>
        <end position="950"/>
    </location>
</feature>
<feature type="compositionally biased region" description="Basic and acidic residues" evidence="18">
    <location>
        <begin position="1032"/>
        <end position="1043"/>
    </location>
</feature>
<dbReference type="Gene3D" id="2.70.20.10">
    <property type="entry name" value="Topoisomerase I, domain 3"/>
    <property type="match status" value="1"/>
</dbReference>
<evidence type="ECO:0000256" key="16">
    <source>
        <dbReference type="ARBA" id="ARBA00032877"/>
    </source>
</evidence>
<evidence type="ECO:0000259" key="21">
    <source>
        <dbReference type="PROSITE" id="PS52039"/>
    </source>
</evidence>
<keyword evidence="10" id="KW-0799">Topoisomerase</keyword>
<dbReference type="Pfam" id="PF01396">
    <property type="entry name" value="Zn_ribbon_Top1"/>
    <property type="match status" value="1"/>
</dbReference>
<dbReference type="GO" id="GO:0003917">
    <property type="term" value="F:DNA topoisomerase type I (single strand cut, ATP-independent) activity"/>
    <property type="evidence" value="ECO:0007669"/>
    <property type="project" value="UniProtKB-EC"/>
</dbReference>
<evidence type="ECO:0000313" key="23">
    <source>
        <dbReference type="Proteomes" id="UP000290289"/>
    </source>
</evidence>
<dbReference type="Proteomes" id="UP000290289">
    <property type="component" value="Chromosome 15"/>
</dbReference>
<dbReference type="InterPro" id="IPR035979">
    <property type="entry name" value="RBD_domain_sf"/>
</dbReference>
<evidence type="ECO:0000313" key="22">
    <source>
        <dbReference type="EMBL" id="RXH72588.1"/>
    </source>
</evidence>
<dbReference type="PANTHER" id="PTHR42785">
    <property type="entry name" value="DNA TOPOISOMERASE, TYPE IA, CORE"/>
    <property type="match status" value="1"/>
</dbReference>
<evidence type="ECO:0000256" key="9">
    <source>
        <dbReference type="ARBA" id="ARBA00022884"/>
    </source>
</evidence>
<dbReference type="PRINTS" id="PR00417">
    <property type="entry name" value="PRTPISMRASEI"/>
</dbReference>
<accession>A0A498HM61</accession>
<keyword evidence="12" id="KW-0413">Isomerase</keyword>
<keyword evidence="7" id="KW-0862">Zinc</keyword>
<dbReference type="PANTHER" id="PTHR42785:SF1">
    <property type="entry name" value="DNA TOPOISOMERASE"/>
    <property type="match status" value="1"/>
</dbReference>
<dbReference type="SMART" id="SM00437">
    <property type="entry name" value="TOP1Ac"/>
    <property type="match status" value="1"/>
</dbReference>
<feature type="domain" description="RRM" evidence="19">
    <location>
        <begin position="1218"/>
        <end position="1292"/>
    </location>
</feature>
<evidence type="ECO:0000256" key="13">
    <source>
        <dbReference type="ARBA" id="ARBA00030003"/>
    </source>
</evidence>
<keyword evidence="11" id="KW-0238">DNA-binding</keyword>
<dbReference type="InterPro" id="IPR025589">
    <property type="entry name" value="Toprim_C_rpt"/>
</dbReference>
<dbReference type="InterPro" id="IPR028612">
    <property type="entry name" value="Topoisom_1_IA"/>
</dbReference>
<feature type="compositionally biased region" description="Low complexity" evidence="18">
    <location>
        <begin position="277"/>
        <end position="292"/>
    </location>
</feature>
<dbReference type="InterPro" id="IPR034149">
    <property type="entry name" value="TOPRIM_TopoI"/>
</dbReference>
<comment type="catalytic activity">
    <reaction evidence="1">
        <text>ATP-independent breakage of single-stranded DNA, followed by passage and rejoining.</text>
        <dbReference type="EC" id="5.6.2.1"/>
    </reaction>
</comment>
<evidence type="ECO:0000259" key="20">
    <source>
        <dbReference type="PROSITE" id="PS50880"/>
    </source>
</evidence>
<dbReference type="InterPro" id="IPR012677">
    <property type="entry name" value="Nucleotide-bd_a/b_plait_sf"/>
</dbReference>
<evidence type="ECO:0000256" key="6">
    <source>
        <dbReference type="ARBA" id="ARBA00022771"/>
    </source>
</evidence>
<proteinExistence type="inferred from homology"/>
<feature type="domain" description="RRM" evidence="19">
    <location>
        <begin position="1303"/>
        <end position="1381"/>
    </location>
</feature>
<evidence type="ECO:0000256" key="1">
    <source>
        <dbReference type="ARBA" id="ARBA00000213"/>
    </source>
</evidence>
<dbReference type="InterPro" id="IPR005733">
    <property type="entry name" value="TopoI_bac-type"/>
</dbReference>
<dbReference type="SMART" id="SM00360">
    <property type="entry name" value="RRM"/>
    <property type="match status" value="3"/>
</dbReference>
<dbReference type="InterPro" id="IPR013498">
    <property type="entry name" value="Topo_IA_Znf"/>
</dbReference>
<dbReference type="InterPro" id="IPR023405">
    <property type="entry name" value="Topo_IA_core_domain"/>
</dbReference>
<sequence length="1715" mass="189465">MAMIHFQRLSTAPAPATASSFIFSNTFAASALCLRRSMAKLQWRVFEAYSCACLPSSSNLTTNVYRNYRLNKSGVSCMITANHSKFGPNFHPFRRSGDGSECAFTFHSHLKHGSLNFLGPAGIVNCGSFKNSCRLGLTNHSAGAFPKRFFSQVPSVINKGESVGVQDGRNSGNTFFFRRLIKCKKRIKALAAQSKTKATDSSISKDVEVEALTEQQVGSEKGAGKLGSLCSSSPIRNDTRVSKVKGKKRSKSKKTKEQISAANPPAEAAMSQSSKVTSQPKKSGGTKSGKQSAEVSELNLTAKTPVEIVDVSSTKSQPKKKGGNSFRKGKLINSDTKSPQKLIPQKIGKMKPHGKMTLKQLYPATGKTVVVVESATKAKVIQGYLDDMFEVLPSYGHVRDLAARSGSVRPDDDFSMVWEVPSAAWTHLNSIKVALTGAETLILASDPDREGEAIAWHIIEMLQQQDALREDVTVARVVFHEITEASIKSALQAPREIDENLVHAYLARRALDYLIGFKISPLLWRKLPGCQSAGRVQSAALALLCDREMEIDEFKPQEYWTTAVELKKKEKDSSVNAPSFPAYLTHYDSKKLNQFSISSHTEAKEIEQQINSENFQVVNSKKNKMRKNPPTPYITSTLQQDAANKLHFSAAYTMKLAQKLYEGVQLSDGKATGLITYTRTDGLHISDEACKDVRSLVIERYGQNFASESARKFFKKVKNSQEAHEAIRPTDVRRLPSLLRGVLDEDSMKLYTLIWCRTVACQMEPVTIEQIQLNIGNAHNSIVLRSLSSRVEFPGYQAVLEDMEAQAVKYKEHEGNSHDEAFVLLNSLKYGDPLDIGKVELKEHRTQPPPRYSEAALIKKLEELGIGRPSTYASTLKVLQGRNYVTVKSRVLHPEFRGRMVSAFLGNHFSEVTDYSFTADMETELDNVSAGLTEWKGLLKDYWTRFSTYCERTSTVHIHQVEKMMEKKFGDFLFASLPDQSRTCPYCAEGSLIFKVSRFGAGYFIGCDQHPQCKYIAKTFYSDEEEEEEEDGQKKNSGMEEPKLLGLSPVSSEKVLLKKGPYGCYVQLGEDRKTYVPKRANVSHIKDVNSITLEYALELLRYPATLGKHPADGQPVILKVSKVGFAVRHRRTIASVPKYSKPTEITLEGALKLLSGKDCNMQQRLKLQQQQEAIMQQALLQQQQQHMYHPGVLAAAMSQMEPIPSGNLPPGFDPSQCNSVYVGNIHVNVTDKLLAEVFQSVGPLAGCKLIKKDKSSYGFIDYHDRHSAALAIMNLHGRQLYGQALKVNWAYANNQREDTSGHFNIFVGDLSPEVTDATLFACFRVYPSCSDARVMWDHKTGRSKGYGFVSFREQQEAQSAINDLTGKWLGNRQIRCNWATKSAGSSDEKPSSDTQNAVVLTNGSSDGGLENSNEEAPENNQAYTTVYVGNLSHEVTQAELHSQFHALGAGVIEEVRVQRDKGFGFVRYNTHDEAALAIQLGNGRIIHGKSMKCSWGSKPTPAGIASNPLPPPAQPYQILPTAGINQGYSPADLMAYRRQLALSQAAATSMALNSGGSQPMYDAYPNSSSGNQLIYKYPILMGFCFSCPIVVNTTTTIRQLKLCIVHLVCSTSLLAPLSTSVDIVRMFDPSSEVAKSTSDSKEGIDSAVGRDTKRDDLLVVSLGKPYFTVFPGCKSFSMRTKPAQGPRASVALSSWFSVPAGRRKFLDTKSADLAT</sequence>
<dbReference type="SMART" id="SM00436">
    <property type="entry name" value="TOP1Bc"/>
    <property type="match status" value="1"/>
</dbReference>
<dbReference type="PROSITE" id="PS52039">
    <property type="entry name" value="TOPO_IA_2"/>
    <property type="match status" value="1"/>
</dbReference>
<reference evidence="22 23" key="1">
    <citation type="submission" date="2018-10" db="EMBL/GenBank/DDBJ databases">
        <title>A high-quality apple genome assembly.</title>
        <authorList>
            <person name="Hu J."/>
        </authorList>
    </citation>
    <scope>NUCLEOTIDE SEQUENCE [LARGE SCALE GENOMIC DNA]</scope>
    <source>
        <strain evidence="23">cv. HFTH1</strain>
        <tissue evidence="22">Young leaf</tissue>
    </source>
</reference>
<dbReference type="Gene3D" id="3.30.70.330">
    <property type="match status" value="3"/>
</dbReference>
<dbReference type="Gene3D" id="3.40.50.140">
    <property type="match status" value="1"/>
</dbReference>
<dbReference type="InterPro" id="IPR013824">
    <property type="entry name" value="Topo_IA_cen_sub1"/>
</dbReference>
<evidence type="ECO:0000256" key="12">
    <source>
        <dbReference type="ARBA" id="ARBA00023235"/>
    </source>
</evidence>
<dbReference type="EMBL" id="RDQH01000341">
    <property type="protein sequence ID" value="RXH72588.1"/>
    <property type="molecule type" value="Genomic_DNA"/>
</dbReference>
<dbReference type="Gene3D" id="1.10.290.10">
    <property type="entry name" value="Topoisomerase I, domain 4"/>
    <property type="match status" value="1"/>
</dbReference>
<dbReference type="GO" id="GO:0008270">
    <property type="term" value="F:zinc ion binding"/>
    <property type="evidence" value="ECO:0007669"/>
    <property type="project" value="UniProtKB-KW"/>
</dbReference>
<dbReference type="InterPro" id="IPR000380">
    <property type="entry name" value="Topo_IA"/>
</dbReference>
<evidence type="ECO:0000259" key="19">
    <source>
        <dbReference type="PROSITE" id="PS50102"/>
    </source>
</evidence>
<feature type="compositionally biased region" description="Basic residues" evidence="18">
    <location>
        <begin position="317"/>
        <end position="330"/>
    </location>
</feature>
<dbReference type="Pfam" id="PF01131">
    <property type="entry name" value="Topoisom_bac"/>
    <property type="match status" value="1"/>
</dbReference>
<feature type="region of interest" description="Disordered" evidence="18">
    <location>
        <begin position="1381"/>
        <end position="1419"/>
    </location>
</feature>
<evidence type="ECO:0000256" key="18">
    <source>
        <dbReference type="SAM" id="MobiDB-lite"/>
    </source>
</evidence>
<feature type="region of interest" description="Disordered" evidence="18">
    <location>
        <begin position="222"/>
        <end position="340"/>
    </location>
</feature>
<dbReference type="SUPFAM" id="SSF54928">
    <property type="entry name" value="RNA-binding domain, RBD"/>
    <property type="match status" value="2"/>
</dbReference>
<organism evidence="22 23">
    <name type="scientific">Malus domestica</name>
    <name type="common">Apple</name>
    <name type="synonym">Pyrus malus</name>
    <dbReference type="NCBI Taxonomy" id="3750"/>
    <lineage>
        <taxon>Eukaryota</taxon>
        <taxon>Viridiplantae</taxon>
        <taxon>Streptophyta</taxon>
        <taxon>Embryophyta</taxon>
        <taxon>Tracheophyta</taxon>
        <taxon>Spermatophyta</taxon>
        <taxon>Magnoliopsida</taxon>
        <taxon>eudicotyledons</taxon>
        <taxon>Gunneridae</taxon>
        <taxon>Pentapetalae</taxon>
        <taxon>rosids</taxon>
        <taxon>fabids</taxon>
        <taxon>Rosales</taxon>
        <taxon>Rosaceae</taxon>
        <taxon>Amygdaloideae</taxon>
        <taxon>Maleae</taxon>
        <taxon>Malus</taxon>
    </lineage>
</organism>